<accession>A0A2U1M6I5</accession>
<evidence type="ECO:0000256" key="1">
    <source>
        <dbReference type="SAM" id="MobiDB-lite"/>
    </source>
</evidence>
<keyword evidence="3" id="KW-1185">Reference proteome</keyword>
<dbReference type="EMBL" id="PKPP01006338">
    <property type="protein sequence ID" value="PWA56840.1"/>
    <property type="molecule type" value="Genomic_DNA"/>
</dbReference>
<dbReference type="OrthoDB" id="1718834at2759"/>
<dbReference type="STRING" id="35608.A0A2U1M6I5"/>
<proteinExistence type="predicted"/>
<dbReference type="PANTHER" id="PTHR45786:SF75">
    <property type="entry name" value="ATP-DEPENDENT DNA HELICASE"/>
    <property type="match status" value="1"/>
</dbReference>
<dbReference type="PANTHER" id="PTHR45786">
    <property type="entry name" value="DNA BINDING PROTEIN-LIKE"/>
    <property type="match status" value="1"/>
</dbReference>
<feature type="region of interest" description="Disordered" evidence="1">
    <location>
        <begin position="94"/>
        <end position="127"/>
    </location>
</feature>
<organism evidence="2 3">
    <name type="scientific">Artemisia annua</name>
    <name type="common">Sweet wormwood</name>
    <dbReference type="NCBI Taxonomy" id="35608"/>
    <lineage>
        <taxon>Eukaryota</taxon>
        <taxon>Viridiplantae</taxon>
        <taxon>Streptophyta</taxon>
        <taxon>Embryophyta</taxon>
        <taxon>Tracheophyta</taxon>
        <taxon>Spermatophyta</taxon>
        <taxon>Magnoliopsida</taxon>
        <taxon>eudicotyledons</taxon>
        <taxon>Gunneridae</taxon>
        <taxon>Pentapetalae</taxon>
        <taxon>asterids</taxon>
        <taxon>campanulids</taxon>
        <taxon>Asterales</taxon>
        <taxon>Asteraceae</taxon>
        <taxon>Asteroideae</taxon>
        <taxon>Anthemideae</taxon>
        <taxon>Artemisiinae</taxon>
        <taxon>Artemisia</taxon>
    </lineage>
</organism>
<reference evidence="2 3" key="1">
    <citation type="journal article" date="2018" name="Mol. Plant">
        <title>The genome of Artemisia annua provides insight into the evolution of Asteraceae family and artemisinin biosynthesis.</title>
        <authorList>
            <person name="Shen Q."/>
            <person name="Zhang L."/>
            <person name="Liao Z."/>
            <person name="Wang S."/>
            <person name="Yan T."/>
            <person name="Shi P."/>
            <person name="Liu M."/>
            <person name="Fu X."/>
            <person name="Pan Q."/>
            <person name="Wang Y."/>
            <person name="Lv Z."/>
            <person name="Lu X."/>
            <person name="Zhang F."/>
            <person name="Jiang W."/>
            <person name="Ma Y."/>
            <person name="Chen M."/>
            <person name="Hao X."/>
            <person name="Li L."/>
            <person name="Tang Y."/>
            <person name="Lv G."/>
            <person name="Zhou Y."/>
            <person name="Sun X."/>
            <person name="Brodelius P.E."/>
            <person name="Rose J.K.C."/>
            <person name="Tang K."/>
        </authorList>
    </citation>
    <scope>NUCLEOTIDE SEQUENCE [LARGE SCALE GENOMIC DNA]</scope>
    <source>
        <strain evidence="3">cv. Huhao1</strain>
        <tissue evidence="2">Leaf</tissue>
    </source>
</reference>
<protein>
    <submittedName>
        <fullName evidence="2">Uncharacterized protein</fullName>
    </submittedName>
</protein>
<evidence type="ECO:0000313" key="3">
    <source>
        <dbReference type="Proteomes" id="UP000245207"/>
    </source>
</evidence>
<comment type="caution">
    <text evidence="2">The sequence shown here is derived from an EMBL/GenBank/DDBJ whole genome shotgun (WGS) entry which is preliminary data.</text>
</comment>
<sequence>MNLHTHLSREKIDLISTQNNRRAAILRWKKKRHRTMYDFHTPQLSNEIDRMNTKVYRKESILRWRNKRCKFNIDHAFKERHLHTLFANNNSLELGESSNRSSSVTNEGTEKKNTGKRSRTQRTPNCRTQGRHILQFIPLSAETLPQMKDCPHCENRLACCPRLSEQSIKICMKYLEQNPYARFFRSLKDVPQLDNYNIVLKTLPSQDQRVYNKPNISQVAALWVEGVENGEQGRRNIEVKTHSDRSKNIEYYFGCYDALQYPLMFPFGELGWHQGILKKDEKMKKKRGRTEATPASLISPKNAASVDLLFMEQNGKNTYTF</sequence>
<feature type="compositionally biased region" description="Low complexity" evidence="1">
    <location>
        <begin position="94"/>
        <end position="103"/>
    </location>
</feature>
<evidence type="ECO:0000313" key="2">
    <source>
        <dbReference type="EMBL" id="PWA56840.1"/>
    </source>
</evidence>
<dbReference type="AlphaFoldDB" id="A0A2U1M6I5"/>
<name>A0A2U1M6I5_ARTAN</name>
<gene>
    <name evidence="2" type="ORF">CTI12_AA412330</name>
</gene>
<dbReference type="Proteomes" id="UP000245207">
    <property type="component" value="Unassembled WGS sequence"/>
</dbReference>